<evidence type="ECO:0000256" key="3">
    <source>
        <dbReference type="SAM" id="Phobius"/>
    </source>
</evidence>
<feature type="region of interest" description="Disordered" evidence="2">
    <location>
        <begin position="329"/>
        <end position="348"/>
    </location>
</feature>
<dbReference type="Gene3D" id="1.20.1250.20">
    <property type="entry name" value="MFS general substrate transporter like domains"/>
    <property type="match status" value="1"/>
</dbReference>
<evidence type="ECO:0000313" key="5">
    <source>
        <dbReference type="Proteomes" id="UP000823749"/>
    </source>
</evidence>
<feature type="transmembrane region" description="Helical" evidence="3">
    <location>
        <begin position="395"/>
        <end position="418"/>
    </location>
</feature>
<feature type="transmembrane region" description="Helical" evidence="3">
    <location>
        <begin position="77"/>
        <end position="96"/>
    </location>
</feature>
<feature type="transmembrane region" description="Helical" evidence="3">
    <location>
        <begin position="45"/>
        <end position="65"/>
    </location>
</feature>
<comment type="similarity">
    <text evidence="1">Belongs to the major facilitator superfamily. Phosphate:H(+) symporter (TC 2.A.1.9) family.</text>
</comment>
<keyword evidence="3" id="KW-1133">Transmembrane helix</keyword>
<feature type="transmembrane region" description="Helical" evidence="3">
    <location>
        <begin position="190"/>
        <end position="211"/>
    </location>
</feature>
<dbReference type="AlphaFoldDB" id="A0AAV6JM57"/>
<dbReference type="Proteomes" id="UP000823749">
    <property type="component" value="Chromosome 7"/>
</dbReference>
<feature type="transmembrane region" description="Helical" evidence="3">
    <location>
        <begin position="108"/>
        <end position="132"/>
    </location>
</feature>
<comment type="caution">
    <text evidence="4">The sequence shown here is derived from an EMBL/GenBank/DDBJ whole genome shotgun (WGS) entry which is preliminary data.</text>
</comment>
<dbReference type="InterPro" id="IPR036259">
    <property type="entry name" value="MFS_trans_sf"/>
</dbReference>
<feature type="transmembrane region" description="Helical" evidence="3">
    <location>
        <begin position="552"/>
        <end position="572"/>
    </location>
</feature>
<dbReference type="SUPFAM" id="SSF103473">
    <property type="entry name" value="MFS general substrate transporter"/>
    <property type="match status" value="1"/>
</dbReference>
<accession>A0AAV6JM57</accession>
<keyword evidence="3" id="KW-0812">Transmembrane</keyword>
<evidence type="ECO:0000256" key="1">
    <source>
        <dbReference type="ARBA" id="ARBA00044504"/>
    </source>
</evidence>
<feature type="region of interest" description="Disordered" evidence="2">
    <location>
        <begin position="258"/>
        <end position="323"/>
    </location>
</feature>
<gene>
    <name evidence="4" type="ORF">RHGRI_021989</name>
</gene>
<reference evidence="4" key="1">
    <citation type="submission" date="2020-08" db="EMBL/GenBank/DDBJ databases">
        <title>Plant Genome Project.</title>
        <authorList>
            <person name="Zhang R.-G."/>
        </authorList>
    </citation>
    <scope>NUCLEOTIDE SEQUENCE</scope>
    <source>
        <strain evidence="4">WSP0</strain>
        <tissue evidence="4">Leaf</tissue>
    </source>
</reference>
<feature type="transmembrane region" description="Helical" evidence="3">
    <location>
        <begin position="425"/>
        <end position="445"/>
    </location>
</feature>
<feature type="transmembrane region" description="Helical" evidence="3">
    <location>
        <begin position="509"/>
        <end position="531"/>
    </location>
</feature>
<feature type="transmembrane region" description="Helical" evidence="3">
    <location>
        <begin position="21"/>
        <end position="39"/>
    </location>
</feature>
<name>A0AAV6JM57_9ERIC</name>
<dbReference type="PANTHER" id="PTHR11654">
    <property type="entry name" value="OLIGOPEPTIDE TRANSPORTER-RELATED"/>
    <property type="match status" value="1"/>
</dbReference>
<proteinExistence type="inferred from homology"/>
<keyword evidence="3" id="KW-0472">Membrane</keyword>
<sequence length="592" mass="66239">MPTNTLVCWFIKTLGLAYTQWFVEVAVVQVLIWYFIDIWDKDNVLMFAVLMVNLLWGLSSVLEFPMTYISENHPLKVILSSVAAYIIGMVMLWISAFRPFPGNKGGVYFAATVLLISVGRAGGVPILEGFLVGQLRAHEPRQLDIDEGRVHIEEGRVHARKIVWWITAMLLCKLSTPWMVGYIRSWPAKFMVSTSVMATGYFLFWCCIPLYHHRFRLWLLEFGKCDERGHGGGGGGVADFGPSVLCGVRRGLRWAATTPEIPRGASPEENTNNGLTPVVSPEIPRGASPEEITNNDLTPAISPEIPRGASSEKENTNNGPNRAVSLEISRRASPEENTNNGPTPTVSAGRSLMENWKPLFIMIPMWISFLIFGLVLSTGFSFYTMQGSTMGPEVSIYILIMIWKMTKYTSSFFSTLLLRTRKTKGITVGILTAMLVSVFCCYVAWRVEIRRMHAIVEGGLICVDQDKYVPLSFMRLVPQFCLLGLTEGIGREGLNLFFDVQVSDGRMKIYGSALNEAVNGLGCFLNAILVFRFKSWFDDTLNCSRLDKYYQVLMILSFVNLCYYSGFVSIYYSNKNKTKDDPQVEAAGAGVV</sequence>
<dbReference type="EMBL" id="JACTNZ010000007">
    <property type="protein sequence ID" value="KAG5542301.1"/>
    <property type="molecule type" value="Genomic_DNA"/>
</dbReference>
<feature type="transmembrane region" description="Helical" evidence="3">
    <location>
        <begin position="359"/>
        <end position="383"/>
    </location>
</feature>
<organism evidence="4 5">
    <name type="scientific">Rhododendron griersonianum</name>
    <dbReference type="NCBI Taxonomy" id="479676"/>
    <lineage>
        <taxon>Eukaryota</taxon>
        <taxon>Viridiplantae</taxon>
        <taxon>Streptophyta</taxon>
        <taxon>Embryophyta</taxon>
        <taxon>Tracheophyta</taxon>
        <taxon>Spermatophyta</taxon>
        <taxon>Magnoliopsida</taxon>
        <taxon>eudicotyledons</taxon>
        <taxon>Gunneridae</taxon>
        <taxon>Pentapetalae</taxon>
        <taxon>asterids</taxon>
        <taxon>Ericales</taxon>
        <taxon>Ericaceae</taxon>
        <taxon>Ericoideae</taxon>
        <taxon>Rhodoreae</taxon>
        <taxon>Rhododendron</taxon>
    </lineage>
</organism>
<protein>
    <submittedName>
        <fullName evidence="4">Uncharacterized protein</fullName>
    </submittedName>
</protein>
<evidence type="ECO:0000256" key="2">
    <source>
        <dbReference type="SAM" id="MobiDB-lite"/>
    </source>
</evidence>
<evidence type="ECO:0000313" key="4">
    <source>
        <dbReference type="EMBL" id="KAG5542301.1"/>
    </source>
</evidence>
<keyword evidence="5" id="KW-1185">Reference proteome</keyword>
<feature type="compositionally biased region" description="Polar residues" evidence="2">
    <location>
        <begin position="335"/>
        <end position="348"/>
    </location>
</feature>
<feature type="transmembrane region" description="Helical" evidence="3">
    <location>
        <begin position="162"/>
        <end position="184"/>
    </location>
</feature>